<dbReference type="Proteomes" id="UP000053464">
    <property type="component" value="Unassembled WGS sequence"/>
</dbReference>
<protein>
    <submittedName>
        <fullName evidence="1">Uncharacterized protein</fullName>
    </submittedName>
</protein>
<organism evidence="1 2">
    <name type="scientific">Aurantiacibacter luteus</name>
    <dbReference type="NCBI Taxonomy" id="1581420"/>
    <lineage>
        <taxon>Bacteria</taxon>
        <taxon>Pseudomonadati</taxon>
        <taxon>Pseudomonadota</taxon>
        <taxon>Alphaproteobacteria</taxon>
        <taxon>Sphingomonadales</taxon>
        <taxon>Erythrobacteraceae</taxon>
        <taxon>Aurantiacibacter</taxon>
    </lineage>
</organism>
<keyword evidence="2" id="KW-1185">Reference proteome</keyword>
<evidence type="ECO:0000313" key="2">
    <source>
        <dbReference type="Proteomes" id="UP000053464"/>
    </source>
</evidence>
<name>A0A0G9MXS0_9SPHN</name>
<gene>
    <name evidence="1" type="ORF">AAW00_02625</name>
</gene>
<proteinExistence type="predicted"/>
<dbReference type="STRING" id="1581420.AAW00_02625"/>
<dbReference type="EMBL" id="LBHB01000001">
    <property type="protein sequence ID" value="KLE35359.1"/>
    <property type="molecule type" value="Genomic_DNA"/>
</dbReference>
<dbReference type="AlphaFoldDB" id="A0A0G9MXS0"/>
<sequence>MTDAVAAAGTGSRYARQQLVQVPGRNVLVAEYVFDDFSHATEGRLDVFYLDASDGRVTGVERFERALEVGGQGRLGQWSIGNDLLGVPVIRASGGFTGQGQTIGCTKLVALMPDGPRQVASFADYSSNAGAALDPAELSEITASMEGFVPGRSFELHYTGSETATVHFDWNGDRFVPRGELPLGACDGA</sequence>
<dbReference type="PATRIC" id="fig|1581420.6.peg.527"/>
<evidence type="ECO:0000313" key="1">
    <source>
        <dbReference type="EMBL" id="KLE35359.1"/>
    </source>
</evidence>
<reference evidence="1 2" key="1">
    <citation type="submission" date="2015-04" db="EMBL/GenBank/DDBJ databases">
        <title>The draft genome sequence of Erythrobacter luteus KA37.</title>
        <authorList>
            <person name="Zhuang L."/>
            <person name="Liu Y."/>
            <person name="Shao Z."/>
        </authorList>
    </citation>
    <scope>NUCLEOTIDE SEQUENCE [LARGE SCALE GENOMIC DNA]</scope>
    <source>
        <strain evidence="1 2">KA37</strain>
    </source>
</reference>
<accession>A0A0G9MXS0</accession>
<comment type="caution">
    <text evidence="1">The sequence shown here is derived from an EMBL/GenBank/DDBJ whole genome shotgun (WGS) entry which is preliminary data.</text>
</comment>